<dbReference type="PANTHER" id="PTHR16288:SF0">
    <property type="entry name" value="TRNA (GUANINE-N(7)-)-METHYLTRANSFERASE NON-CATALYTIC SUBUNIT WDR4"/>
    <property type="match status" value="1"/>
</dbReference>
<keyword evidence="4 6" id="KW-0677">Repeat</keyword>
<dbReference type="SUPFAM" id="SSF50978">
    <property type="entry name" value="WD40 repeat-like"/>
    <property type="match status" value="1"/>
</dbReference>
<feature type="compositionally biased region" description="Basic residues" evidence="8">
    <location>
        <begin position="272"/>
        <end position="285"/>
    </location>
</feature>
<evidence type="ECO:0000256" key="5">
    <source>
        <dbReference type="ARBA" id="ARBA00023242"/>
    </source>
</evidence>
<comment type="pathway">
    <text evidence="6">tRNA modification; N(7)-methylguanine-tRNA biosynthesis.</text>
</comment>
<dbReference type="OrthoDB" id="339900at2759"/>
<keyword evidence="10" id="KW-1185">Reference proteome</keyword>
<evidence type="ECO:0000256" key="7">
    <source>
        <dbReference type="PROSITE-ProRule" id="PRU00221"/>
    </source>
</evidence>
<dbReference type="VEuPathDB" id="FungiDB:BD410DRAFT_786672"/>
<feature type="compositionally biased region" description="Basic and acidic residues" evidence="8">
    <location>
        <begin position="530"/>
        <end position="539"/>
    </location>
</feature>
<dbReference type="InterPro" id="IPR036322">
    <property type="entry name" value="WD40_repeat_dom_sf"/>
</dbReference>
<feature type="region of interest" description="Disordered" evidence="8">
    <location>
        <begin position="468"/>
        <end position="489"/>
    </location>
</feature>
<dbReference type="Proteomes" id="UP000294933">
    <property type="component" value="Unassembled WGS sequence"/>
</dbReference>
<dbReference type="HAMAP" id="MF_03056">
    <property type="entry name" value="TRM82"/>
    <property type="match status" value="1"/>
</dbReference>
<dbReference type="Pfam" id="PF00400">
    <property type="entry name" value="WD40"/>
    <property type="match status" value="1"/>
</dbReference>
<evidence type="ECO:0000256" key="6">
    <source>
        <dbReference type="HAMAP-Rule" id="MF_03056"/>
    </source>
</evidence>
<evidence type="ECO:0000256" key="2">
    <source>
        <dbReference type="ARBA" id="ARBA00022574"/>
    </source>
</evidence>
<dbReference type="PANTHER" id="PTHR16288">
    <property type="entry name" value="WD40 REPEAT PROTEIN 4"/>
    <property type="match status" value="1"/>
</dbReference>
<comment type="function">
    <text evidence="6">Required for the formation of N(7)-methylguanine at position 46 (m7G46) in tRNA. In the complex, it is required to stabilize and induce conformational changes of the catalytic subunit.</text>
</comment>
<evidence type="ECO:0000256" key="3">
    <source>
        <dbReference type="ARBA" id="ARBA00022694"/>
    </source>
</evidence>
<dbReference type="GO" id="GO:0043527">
    <property type="term" value="C:tRNA methyltransferase complex"/>
    <property type="evidence" value="ECO:0007669"/>
    <property type="project" value="TreeGrafter"/>
</dbReference>
<evidence type="ECO:0000313" key="9">
    <source>
        <dbReference type="EMBL" id="TDL23976.1"/>
    </source>
</evidence>
<keyword evidence="3 6" id="KW-0819">tRNA processing</keyword>
<dbReference type="SMART" id="SM00320">
    <property type="entry name" value="WD40"/>
    <property type="match status" value="3"/>
</dbReference>
<dbReference type="AlphaFoldDB" id="A0A4Y7Q9E0"/>
<reference evidence="9 10" key="1">
    <citation type="submission" date="2018-06" db="EMBL/GenBank/DDBJ databases">
        <title>A transcriptomic atlas of mushroom development highlights an independent origin of complex multicellularity.</title>
        <authorList>
            <consortium name="DOE Joint Genome Institute"/>
            <person name="Krizsan K."/>
            <person name="Almasi E."/>
            <person name="Merenyi Z."/>
            <person name="Sahu N."/>
            <person name="Viragh M."/>
            <person name="Koszo T."/>
            <person name="Mondo S."/>
            <person name="Kiss B."/>
            <person name="Balint B."/>
            <person name="Kues U."/>
            <person name="Barry K."/>
            <person name="Hegedus J.C."/>
            <person name="Henrissat B."/>
            <person name="Johnson J."/>
            <person name="Lipzen A."/>
            <person name="Ohm R."/>
            <person name="Nagy I."/>
            <person name="Pangilinan J."/>
            <person name="Yan J."/>
            <person name="Xiong Y."/>
            <person name="Grigoriev I.V."/>
            <person name="Hibbett D.S."/>
            <person name="Nagy L.G."/>
        </authorList>
    </citation>
    <scope>NUCLEOTIDE SEQUENCE [LARGE SCALE GENOMIC DNA]</scope>
    <source>
        <strain evidence="9 10">SZMC22713</strain>
    </source>
</reference>
<dbReference type="GO" id="GO:0106004">
    <property type="term" value="P:tRNA (guanine-N7)-methylation"/>
    <property type="evidence" value="ECO:0007669"/>
    <property type="project" value="UniProtKB-UniRule"/>
</dbReference>
<dbReference type="Gene3D" id="2.130.10.10">
    <property type="entry name" value="YVTN repeat-like/Quinoprotein amine dehydrogenase"/>
    <property type="match status" value="1"/>
</dbReference>
<evidence type="ECO:0000313" key="10">
    <source>
        <dbReference type="Proteomes" id="UP000294933"/>
    </source>
</evidence>
<dbReference type="GO" id="GO:0005829">
    <property type="term" value="C:cytosol"/>
    <property type="evidence" value="ECO:0007669"/>
    <property type="project" value="TreeGrafter"/>
</dbReference>
<dbReference type="PROSITE" id="PS50294">
    <property type="entry name" value="WD_REPEATS_REGION"/>
    <property type="match status" value="1"/>
</dbReference>
<feature type="region of interest" description="Disordered" evidence="8">
    <location>
        <begin position="250"/>
        <end position="306"/>
    </location>
</feature>
<dbReference type="UniPathway" id="UPA00989"/>
<dbReference type="EMBL" id="ML170168">
    <property type="protein sequence ID" value="TDL23976.1"/>
    <property type="molecule type" value="Genomic_DNA"/>
</dbReference>
<evidence type="ECO:0000256" key="1">
    <source>
        <dbReference type="ARBA" id="ARBA00004123"/>
    </source>
</evidence>
<organism evidence="9 10">
    <name type="scientific">Rickenella mellea</name>
    <dbReference type="NCBI Taxonomy" id="50990"/>
    <lineage>
        <taxon>Eukaryota</taxon>
        <taxon>Fungi</taxon>
        <taxon>Dikarya</taxon>
        <taxon>Basidiomycota</taxon>
        <taxon>Agaricomycotina</taxon>
        <taxon>Agaricomycetes</taxon>
        <taxon>Hymenochaetales</taxon>
        <taxon>Rickenellaceae</taxon>
        <taxon>Rickenella</taxon>
    </lineage>
</organism>
<dbReference type="STRING" id="50990.A0A4Y7Q9E0"/>
<proteinExistence type="inferred from homology"/>
<dbReference type="InterPro" id="IPR028884">
    <property type="entry name" value="Trm82"/>
</dbReference>
<keyword evidence="5 6" id="KW-0539">Nucleus</keyword>
<protein>
    <submittedName>
        <fullName evidence="9">WD40 repeat-like protein</fullName>
    </submittedName>
</protein>
<comment type="similarity">
    <text evidence="6">Belongs to the WD repeat TRM82 family.</text>
</comment>
<dbReference type="InterPro" id="IPR001680">
    <property type="entry name" value="WD40_rpt"/>
</dbReference>
<gene>
    <name evidence="9" type="ORF">BD410DRAFT_786672</name>
</gene>
<dbReference type="GO" id="GO:0005634">
    <property type="term" value="C:nucleus"/>
    <property type="evidence" value="ECO:0007669"/>
    <property type="project" value="UniProtKB-SubCell"/>
</dbReference>
<accession>A0A4Y7Q9E0</accession>
<evidence type="ECO:0000256" key="8">
    <source>
        <dbReference type="SAM" id="MobiDB-lite"/>
    </source>
</evidence>
<feature type="region of interest" description="Disordered" evidence="8">
    <location>
        <begin position="505"/>
        <end position="563"/>
    </location>
</feature>
<dbReference type="InterPro" id="IPR015943">
    <property type="entry name" value="WD40/YVTN_repeat-like_dom_sf"/>
</dbReference>
<name>A0A4Y7Q9E0_9AGAM</name>
<evidence type="ECO:0000256" key="4">
    <source>
        <dbReference type="ARBA" id="ARBA00022737"/>
    </source>
</evidence>
<sequence length="563" mass="61402">MSKFPYNHLFPGPELTVAISGPHVQVLESKTSNIRHSTVSNDVTRQKLVGFGSIRCAAVDQAFQYLVTTTDKVLRVWQLDGLQILSEREVPKKATCIRITNDATNIIVSDKFGDIFRFPLIVSPEHCKTVSEDSSKGNPTSSPKASSSELLMGHASLLTTFILTADEKFIISADRDEHIRVSWYPEAYVIESFCLGHQKFVSALHIPPSDTARLVSGGGDPTLKIWDWMSGKLEFELDIHDAVMPYVKVKPPRRKHRSEGEDDGEDDDLSARQRRKEQKKPKKSRSNADQEEPADGELEPKTVGEREGDAMAVDFSERSAPPEEPILALHKIDSLQSTQGRLLIFSAVGATALFYCTFPSTSLPSPEIYHVNLEVPVIDFIIAPDEDIIVLLDGNWDLGDGQPSLASPRSMVRSLTLLDNQLVDRDAHRHSALLTALNSAALLNATPEVLSTLDIYTALNTLPKWLSKSQEDGTSETGDGKGKGSAPSNLKALGRMKRKQAMIAVAAGHPLQEAEAPEGGVDEAAGPSVETRDAKKPRSDAPSQGGHKMEIDSAACTSIVEGS</sequence>
<keyword evidence="2 6" id="KW-0853">WD repeat</keyword>
<dbReference type="PROSITE" id="PS50082">
    <property type="entry name" value="WD_REPEATS_2"/>
    <property type="match status" value="1"/>
</dbReference>
<feature type="repeat" description="WD" evidence="7">
    <location>
        <begin position="194"/>
        <end position="236"/>
    </location>
</feature>
<comment type="subcellular location">
    <subcellularLocation>
        <location evidence="1 6">Nucleus</location>
    </subcellularLocation>
</comment>